<proteinExistence type="predicted"/>
<name>A0A0N8KH66_9BACT</name>
<dbReference type="AlphaFoldDB" id="A0A0N8KH66"/>
<sequence length="90" mass="10218">MNIPEEFKNPPLTLGDWIINVLISKLPLIGFIMLIVWAVDKNTDVNKSNWAKSELILRLIGFVIGIIIFSVIGFGFFTAFSENVNWSDFD</sequence>
<feature type="transmembrane region" description="Helical" evidence="1">
    <location>
        <begin position="17"/>
        <end position="39"/>
    </location>
</feature>
<protein>
    <submittedName>
        <fullName evidence="2">Uncharacterized protein</fullName>
    </submittedName>
</protein>
<comment type="caution">
    <text evidence="2">The sequence shown here is derived from an EMBL/GenBank/DDBJ whole genome shotgun (WGS) entry which is preliminary data.</text>
</comment>
<gene>
    <name evidence="2" type="ORF">HLUCCX10_04370</name>
</gene>
<organism evidence="2 3">
    <name type="scientific">Algoriphagus marincola HL-49</name>
    <dbReference type="NCBI Taxonomy" id="1305737"/>
    <lineage>
        <taxon>Bacteria</taxon>
        <taxon>Pseudomonadati</taxon>
        <taxon>Bacteroidota</taxon>
        <taxon>Cytophagia</taxon>
        <taxon>Cytophagales</taxon>
        <taxon>Cyclobacteriaceae</taxon>
        <taxon>Algoriphagus</taxon>
    </lineage>
</organism>
<dbReference type="STRING" id="1305737.GCA_000526355_03280"/>
<evidence type="ECO:0000313" key="2">
    <source>
        <dbReference type="EMBL" id="KPQ18882.1"/>
    </source>
</evidence>
<dbReference type="PATRIC" id="fig|1305737.6.peg.1523"/>
<keyword evidence="1" id="KW-0812">Transmembrane</keyword>
<evidence type="ECO:0000256" key="1">
    <source>
        <dbReference type="SAM" id="Phobius"/>
    </source>
</evidence>
<dbReference type="EMBL" id="LJXT01000018">
    <property type="protein sequence ID" value="KPQ18882.1"/>
    <property type="molecule type" value="Genomic_DNA"/>
</dbReference>
<dbReference type="OrthoDB" id="2943819at2"/>
<keyword evidence="1" id="KW-0472">Membrane</keyword>
<keyword evidence="1" id="KW-1133">Transmembrane helix</keyword>
<evidence type="ECO:0000313" key="3">
    <source>
        <dbReference type="Proteomes" id="UP000050421"/>
    </source>
</evidence>
<feature type="transmembrane region" description="Helical" evidence="1">
    <location>
        <begin position="59"/>
        <end position="80"/>
    </location>
</feature>
<dbReference type="Proteomes" id="UP000050421">
    <property type="component" value="Unassembled WGS sequence"/>
</dbReference>
<dbReference type="eggNOG" id="ENOG50339NG">
    <property type="taxonomic scope" value="Bacteria"/>
</dbReference>
<reference evidence="2 3" key="1">
    <citation type="submission" date="2015-09" db="EMBL/GenBank/DDBJ databases">
        <title>Identification and resolution of microdiversity through metagenomic sequencing of parallel consortia.</title>
        <authorList>
            <person name="Nelson W.C."/>
            <person name="Romine M.F."/>
            <person name="Lindemann S.R."/>
        </authorList>
    </citation>
    <scope>NUCLEOTIDE SEQUENCE [LARGE SCALE GENOMIC DNA]</scope>
    <source>
        <strain evidence="2">HL-49</strain>
    </source>
</reference>
<accession>A0A0N8KH66</accession>